<keyword evidence="4" id="KW-0132">Cell division</keyword>
<dbReference type="InterPro" id="IPR036599">
    <property type="entry name" value="DNA_ligase_N_sf"/>
</dbReference>
<dbReference type="InterPro" id="IPR012310">
    <property type="entry name" value="DNA_ligase_ATP-dep_cent"/>
</dbReference>
<evidence type="ECO:0000256" key="13">
    <source>
        <dbReference type="ARBA" id="ARBA00034003"/>
    </source>
</evidence>
<feature type="compositionally biased region" description="Polar residues" evidence="16">
    <location>
        <begin position="1"/>
        <end position="10"/>
    </location>
</feature>
<dbReference type="PROSITE" id="PS00333">
    <property type="entry name" value="DNA_LIGASE_A2"/>
    <property type="match status" value="1"/>
</dbReference>
<dbReference type="EC" id="6.5.1.1" evidence="14"/>
<dbReference type="NCBIfam" id="TIGR00574">
    <property type="entry name" value="dnl1"/>
    <property type="match status" value="1"/>
</dbReference>
<feature type="region of interest" description="Disordered" evidence="16">
    <location>
        <begin position="1"/>
        <end position="28"/>
    </location>
</feature>
<dbReference type="Gene3D" id="3.30.470.30">
    <property type="entry name" value="DNA ligase/mRNA capping enzyme"/>
    <property type="match status" value="1"/>
</dbReference>
<dbReference type="FunFam" id="2.40.50.140:FF:000062">
    <property type="entry name" value="DNA ligase"/>
    <property type="match status" value="1"/>
</dbReference>
<evidence type="ECO:0000256" key="15">
    <source>
        <dbReference type="RuleBase" id="RU004196"/>
    </source>
</evidence>
<dbReference type="GO" id="GO:0006310">
    <property type="term" value="P:DNA recombination"/>
    <property type="evidence" value="ECO:0007669"/>
    <property type="project" value="UniProtKB-KW"/>
</dbReference>
<keyword evidence="19" id="KW-1185">Reference proteome</keyword>
<keyword evidence="11" id="KW-0539">Nucleus</keyword>
<dbReference type="AlphaFoldDB" id="A0A9N8HRS3"/>
<keyword evidence="7 14" id="KW-0227">DNA damage</keyword>
<evidence type="ECO:0000256" key="9">
    <source>
        <dbReference type="ARBA" id="ARBA00023172"/>
    </source>
</evidence>
<keyword evidence="5" id="KW-0235">DNA replication</keyword>
<feature type="region of interest" description="Disordered" evidence="16">
    <location>
        <begin position="40"/>
        <end position="239"/>
    </location>
</feature>
<dbReference type="GO" id="GO:0003677">
    <property type="term" value="F:DNA binding"/>
    <property type="evidence" value="ECO:0007669"/>
    <property type="project" value="InterPro"/>
</dbReference>
<dbReference type="InterPro" id="IPR012309">
    <property type="entry name" value="DNA_ligase_ATP-dep_C"/>
</dbReference>
<dbReference type="FunFam" id="3.30.470.30:FF:000002">
    <property type="entry name" value="DNA ligase"/>
    <property type="match status" value="1"/>
</dbReference>
<keyword evidence="3 14" id="KW-0436">Ligase</keyword>
<dbReference type="Gene3D" id="1.10.3260.10">
    <property type="entry name" value="DNA ligase, ATP-dependent, N-terminal domain"/>
    <property type="match status" value="1"/>
</dbReference>
<dbReference type="Pfam" id="PF01068">
    <property type="entry name" value="DNA_ligase_A_M"/>
    <property type="match status" value="1"/>
</dbReference>
<dbReference type="SUPFAM" id="SSF56091">
    <property type="entry name" value="DNA ligase/mRNA capping enzyme, catalytic domain"/>
    <property type="match status" value="1"/>
</dbReference>
<evidence type="ECO:0000256" key="5">
    <source>
        <dbReference type="ARBA" id="ARBA00022705"/>
    </source>
</evidence>
<dbReference type="GO" id="GO:0006281">
    <property type="term" value="P:DNA repair"/>
    <property type="evidence" value="ECO:0007669"/>
    <property type="project" value="UniProtKB-KW"/>
</dbReference>
<dbReference type="Pfam" id="PF04675">
    <property type="entry name" value="DNA_ligase_A_N"/>
    <property type="match status" value="1"/>
</dbReference>
<dbReference type="GO" id="GO:0003910">
    <property type="term" value="F:DNA ligase (ATP) activity"/>
    <property type="evidence" value="ECO:0007669"/>
    <property type="project" value="UniProtKB-EC"/>
</dbReference>
<name>A0A9N8HRS3_9STRA</name>
<evidence type="ECO:0000256" key="2">
    <source>
        <dbReference type="ARBA" id="ARBA00007572"/>
    </source>
</evidence>
<dbReference type="EMBL" id="CAICTM010001098">
    <property type="protein sequence ID" value="CAB9520408.1"/>
    <property type="molecule type" value="Genomic_DNA"/>
</dbReference>
<dbReference type="Gene3D" id="3.30.1490.70">
    <property type="match status" value="1"/>
</dbReference>
<feature type="domain" description="ATP-dependent DNA ligase family profile" evidence="17">
    <location>
        <begin position="633"/>
        <end position="772"/>
    </location>
</feature>
<comment type="subcellular location">
    <subcellularLocation>
        <location evidence="1">Nucleus</location>
    </subcellularLocation>
</comment>
<feature type="compositionally biased region" description="Basic and acidic residues" evidence="16">
    <location>
        <begin position="191"/>
        <end position="206"/>
    </location>
</feature>
<evidence type="ECO:0000256" key="1">
    <source>
        <dbReference type="ARBA" id="ARBA00004123"/>
    </source>
</evidence>
<dbReference type="Gene3D" id="2.40.50.140">
    <property type="entry name" value="Nucleic acid-binding proteins"/>
    <property type="match status" value="1"/>
</dbReference>
<dbReference type="CDD" id="cd07900">
    <property type="entry name" value="Adenylation_DNA_ligase_I_Euk"/>
    <property type="match status" value="1"/>
</dbReference>
<dbReference type="InterPro" id="IPR012340">
    <property type="entry name" value="NA-bd_OB-fold"/>
</dbReference>
<dbReference type="GO" id="GO:0071897">
    <property type="term" value="P:DNA biosynthetic process"/>
    <property type="evidence" value="ECO:0007669"/>
    <property type="project" value="InterPro"/>
</dbReference>
<dbReference type="GO" id="GO:0005739">
    <property type="term" value="C:mitochondrion"/>
    <property type="evidence" value="ECO:0007669"/>
    <property type="project" value="TreeGrafter"/>
</dbReference>
<dbReference type="SUPFAM" id="SSF50249">
    <property type="entry name" value="Nucleic acid-binding proteins"/>
    <property type="match status" value="1"/>
</dbReference>
<feature type="compositionally biased region" description="Basic and acidic residues" evidence="16">
    <location>
        <begin position="164"/>
        <end position="173"/>
    </location>
</feature>
<evidence type="ECO:0000256" key="6">
    <source>
        <dbReference type="ARBA" id="ARBA00022741"/>
    </source>
</evidence>
<evidence type="ECO:0000313" key="18">
    <source>
        <dbReference type="EMBL" id="CAB9520408.1"/>
    </source>
</evidence>
<dbReference type="Proteomes" id="UP001153069">
    <property type="component" value="Unassembled WGS sequence"/>
</dbReference>
<evidence type="ECO:0000259" key="17">
    <source>
        <dbReference type="PROSITE" id="PS50160"/>
    </source>
</evidence>
<dbReference type="SUPFAM" id="SSF117018">
    <property type="entry name" value="ATP-dependent DNA ligase DNA-binding domain"/>
    <property type="match status" value="1"/>
</dbReference>
<feature type="region of interest" description="Disordered" evidence="16">
    <location>
        <begin position="886"/>
        <end position="905"/>
    </location>
</feature>
<accession>A0A9N8HRS3</accession>
<evidence type="ECO:0000256" key="10">
    <source>
        <dbReference type="ARBA" id="ARBA00023204"/>
    </source>
</evidence>
<dbReference type="PROSITE" id="PS50160">
    <property type="entry name" value="DNA_LIGASE_A3"/>
    <property type="match status" value="1"/>
</dbReference>
<protein>
    <recommendedName>
        <fullName evidence="14">DNA ligase</fullName>
        <ecNumber evidence="14">6.5.1.1</ecNumber>
    </recommendedName>
</protein>
<keyword evidence="8 14" id="KW-0067">ATP-binding</keyword>
<evidence type="ECO:0000313" key="19">
    <source>
        <dbReference type="Proteomes" id="UP001153069"/>
    </source>
</evidence>
<feature type="compositionally biased region" description="Basic and acidic residues" evidence="16">
    <location>
        <begin position="141"/>
        <end position="150"/>
    </location>
</feature>
<dbReference type="InterPro" id="IPR012308">
    <property type="entry name" value="DNA_ligase_ATP-dep_N"/>
</dbReference>
<evidence type="ECO:0000256" key="16">
    <source>
        <dbReference type="SAM" id="MobiDB-lite"/>
    </source>
</evidence>
<gene>
    <name evidence="18" type="ORF">SEMRO_1100_G241250.1</name>
</gene>
<feature type="compositionally biased region" description="Acidic residues" evidence="16">
    <location>
        <begin position="174"/>
        <end position="190"/>
    </location>
</feature>
<comment type="similarity">
    <text evidence="2 15">Belongs to the ATP-dependent DNA ligase family.</text>
</comment>
<organism evidence="18 19">
    <name type="scientific">Seminavis robusta</name>
    <dbReference type="NCBI Taxonomy" id="568900"/>
    <lineage>
        <taxon>Eukaryota</taxon>
        <taxon>Sar</taxon>
        <taxon>Stramenopiles</taxon>
        <taxon>Ochrophyta</taxon>
        <taxon>Bacillariophyta</taxon>
        <taxon>Bacillariophyceae</taxon>
        <taxon>Bacillariophycidae</taxon>
        <taxon>Naviculales</taxon>
        <taxon>Naviculaceae</taxon>
        <taxon>Seminavis</taxon>
    </lineage>
</organism>
<feature type="compositionally biased region" description="Basic and acidic residues" evidence="16">
    <location>
        <begin position="81"/>
        <end position="101"/>
    </location>
</feature>
<dbReference type="GO" id="GO:0051301">
    <property type="term" value="P:cell division"/>
    <property type="evidence" value="ECO:0007669"/>
    <property type="project" value="UniProtKB-KW"/>
</dbReference>
<dbReference type="InterPro" id="IPR050191">
    <property type="entry name" value="ATP-dep_DNA_ligase"/>
</dbReference>
<evidence type="ECO:0000256" key="14">
    <source>
        <dbReference type="RuleBase" id="RU000617"/>
    </source>
</evidence>
<dbReference type="GO" id="GO:0006273">
    <property type="term" value="P:lagging strand elongation"/>
    <property type="evidence" value="ECO:0007669"/>
    <property type="project" value="TreeGrafter"/>
</dbReference>
<evidence type="ECO:0000256" key="11">
    <source>
        <dbReference type="ARBA" id="ARBA00023242"/>
    </source>
</evidence>
<proteinExistence type="inferred from homology"/>
<dbReference type="InterPro" id="IPR016059">
    <property type="entry name" value="DNA_ligase_ATP-dep_CS"/>
</dbReference>
<dbReference type="InterPro" id="IPR000977">
    <property type="entry name" value="DNA_ligase_ATP-dep"/>
</dbReference>
<keyword evidence="6 14" id="KW-0547">Nucleotide-binding</keyword>
<evidence type="ECO:0000256" key="8">
    <source>
        <dbReference type="ARBA" id="ARBA00022840"/>
    </source>
</evidence>
<evidence type="ECO:0000256" key="7">
    <source>
        <dbReference type="ARBA" id="ARBA00022763"/>
    </source>
</evidence>
<feature type="compositionally biased region" description="Acidic residues" evidence="16">
    <location>
        <begin position="111"/>
        <end position="120"/>
    </location>
</feature>
<comment type="caution">
    <text evidence="18">The sequence shown here is derived from an EMBL/GenBank/DDBJ whole genome shotgun (WGS) entry which is preliminary data.</text>
</comment>
<keyword evidence="9 14" id="KW-0233">DNA recombination</keyword>
<evidence type="ECO:0000256" key="12">
    <source>
        <dbReference type="ARBA" id="ARBA00023306"/>
    </source>
</evidence>
<evidence type="ECO:0000256" key="4">
    <source>
        <dbReference type="ARBA" id="ARBA00022618"/>
    </source>
</evidence>
<dbReference type="OrthoDB" id="206088at2759"/>
<evidence type="ECO:0000256" key="3">
    <source>
        <dbReference type="ARBA" id="ARBA00022598"/>
    </source>
</evidence>
<dbReference type="PANTHER" id="PTHR45674">
    <property type="entry name" value="DNA LIGASE 1/3 FAMILY MEMBER"/>
    <property type="match status" value="1"/>
</dbReference>
<dbReference type="GO" id="GO:0005524">
    <property type="term" value="F:ATP binding"/>
    <property type="evidence" value="ECO:0007669"/>
    <property type="project" value="UniProtKB-KW"/>
</dbReference>
<dbReference type="PANTHER" id="PTHR45674:SF4">
    <property type="entry name" value="DNA LIGASE 1"/>
    <property type="match status" value="1"/>
</dbReference>
<comment type="catalytic activity">
    <reaction evidence="13 14">
        <text>ATP + (deoxyribonucleotide)n-3'-hydroxyl + 5'-phospho-(deoxyribonucleotide)m = (deoxyribonucleotide)n+m + AMP + diphosphate.</text>
        <dbReference type="EC" id="6.5.1.1"/>
    </reaction>
</comment>
<reference evidence="18" key="1">
    <citation type="submission" date="2020-06" db="EMBL/GenBank/DDBJ databases">
        <authorList>
            <consortium name="Plant Systems Biology data submission"/>
        </authorList>
    </citation>
    <scope>NUCLEOTIDE SEQUENCE</scope>
    <source>
        <strain evidence="18">D6</strain>
    </source>
</reference>
<dbReference type="GO" id="GO:0005634">
    <property type="term" value="C:nucleus"/>
    <property type="evidence" value="ECO:0007669"/>
    <property type="project" value="UniProtKB-SubCell"/>
</dbReference>
<keyword evidence="12" id="KW-0131">Cell cycle</keyword>
<dbReference type="PROSITE" id="PS00697">
    <property type="entry name" value="DNA_LIGASE_A1"/>
    <property type="match status" value="1"/>
</dbReference>
<dbReference type="Pfam" id="PF04679">
    <property type="entry name" value="DNA_ligase_A_C"/>
    <property type="match status" value="1"/>
</dbReference>
<sequence length="905" mass="100049">MPKKQQTNIKNFFGAASDKPKKKNPQTKLDSFFSKKGAAAAAAADKSPTNKRKKNDVSKTFGKENSNSEEETTKKLTSKRNSNDRKIKSNDNDASAKSKKEASKRRRLAIEDDSDEEQEFVDNSSVKTDKDDNSPMEDADDKAKNNKTNDDADEDSKPAAMNDNDNKKSAENTDEKDDEEDDDGDVDMPDADGKDDSKPDTEKPKGEAAAATAEKTATKSESVKPASKPKASKTDNKAGTDSLEYSELCDVFDKIEGISGRLEIQAIVTDLVRKQIDEGNADSLFERLRDLTYLLCNQVAPACDNVELGVGDAILIKAISDAYGTQKAIVKQKYEAEGDLGSVAQSSKKKQKTLGSFFTSNTVTKPLTCHEVLQTLKRIAQTSGKDSQKIKTDSIKKMLVKVTQGKESQAKFIIRALQGRLRIGLAESTVLKSLAHALALSVPPKAKDAMKAIKGESNEDYPSEVKEYLLKKSAKDKKGMLAAAEDIIKKAYSEVPSFDKLVEAALTVPLQELHKECTLTPGIPVVPMLAKPTKSVQEVLKRLNGQRFTLEYKYDGERAQVHILQDGKSKVFSRNLLDTSEKYPEATKYVEEAADDSVKSCVLDTEVVAYDQKKDKLVPFQVLSTRKKTEDSADTATVQVIVQAFDLMYLNGESLLSKTLQQRRDLMYKHFSPVTGKFCFAVSLDYEEDGDSSRIEEFLDQAIKGQCEGLMVKALDGDNGYEPSKRTFNWLKLKKDYLEGMGDTFDLVPIGAFYGKGKRTGFYGAYLLACYDPETEEFQSVCKIGTGFSDEDLKSLAESLNEHKIPQKTSQYNVSDQLECDVWFDAVQVWEAKAADLSKSSAHRGAIGKIEEGRGIGLRFPRFERLRDDKKPDQATTAAQVLEMYYNQDTVNGGDGEASDDEDGI</sequence>
<dbReference type="CDD" id="cd07969">
    <property type="entry name" value="OBF_DNA_ligase_I"/>
    <property type="match status" value="1"/>
</dbReference>
<keyword evidence="10 14" id="KW-0234">DNA repair</keyword>